<reference evidence="1 2" key="1">
    <citation type="submission" date="2023-02" db="EMBL/GenBank/DDBJ databases">
        <title>LHISI_Scaffold_Assembly.</title>
        <authorList>
            <person name="Stuart O.P."/>
            <person name="Cleave R."/>
            <person name="Magrath M.J.L."/>
            <person name="Mikheyev A.S."/>
        </authorList>
    </citation>
    <scope>NUCLEOTIDE SEQUENCE [LARGE SCALE GENOMIC DNA]</scope>
    <source>
        <strain evidence="1">Daus_M_001</strain>
        <tissue evidence="1">Leg muscle</tissue>
    </source>
</reference>
<accession>A0ABQ9IAK8</accession>
<organism evidence="1 2">
    <name type="scientific">Dryococelus australis</name>
    <dbReference type="NCBI Taxonomy" id="614101"/>
    <lineage>
        <taxon>Eukaryota</taxon>
        <taxon>Metazoa</taxon>
        <taxon>Ecdysozoa</taxon>
        <taxon>Arthropoda</taxon>
        <taxon>Hexapoda</taxon>
        <taxon>Insecta</taxon>
        <taxon>Pterygota</taxon>
        <taxon>Neoptera</taxon>
        <taxon>Polyneoptera</taxon>
        <taxon>Phasmatodea</taxon>
        <taxon>Verophasmatodea</taxon>
        <taxon>Anareolatae</taxon>
        <taxon>Phasmatidae</taxon>
        <taxon>Eurycanthinae</taxon>
        <taxon>Dryococelus</taxon>
    </lineage>
</organism>
<name>A0ABQ9IAK8_9NEOP</name>
<keyword evidence="2" id="KW-1185">Reference proteome</keyword>
<evidence type="ECO:0000313" key="2">
    <source>
        <dbReference type="Proteomes" id="UP001159363"/>
    </source>
</evidence>
<dbReference type="EMBL" id="JARBHB010000002">
    <property type="protein sequence ID" value="KAJ8893683.1"/>
    <property type="molecule type" value="Genomic_DNA"/>
</dbReference>
<evidence type="ECO:0000313" key="1">
    <source>
        <dbReference type="EMBL" id="KAJ8893683.1"/>
    </source>
</evidence>
<dbReference type="Proteomes" id="UP001159363">
    <property type="component" value="Chromosome 2"/>
</dbReference>
<comment type="caution">
    <text evidence="1">The sequence shown here is derived from an EMBL/GenBank/DDBJ whole genome shotgun (WGS) entry which is preliminary data.</text>
</comment>
<proteinExistence type="predicted"/>
<protein>
    <submittedName>
        <fullName evidence="1">Uncharacterized protein</fullName>
    </submittedName>
</protein>
<gene>
    <name evidence="1" type="ORF">PR048_006283</name>
</gene>
<sequence>MAPKFYCSFLRMEAYARAFSRPAAQSIGGLPHRAEANKTQGSLPGPLAANQRIGTPSGPHLLCDTTMGILKTSNEYLFGFSADVFPSDGNTARLARRSDEALGVRVSVARIAPSLLDLERATHASTLPPLFIFGVDVLSCNCAPSVPGVRRNCTYCTDLQQAVTYVVTLVLTSLLRDEFSARCSRKRNIENIASGLKLSETAAVAGTALRDFTKTWNNQVEAVPISTLASHQGEPGSIPGRVTGLSPIPSFRRRSIFTSITLIGSQDRSKSLHSPALLGACHSDPRLDQRLRLPRPTIVIPVSKGFFMFFSVVVSPWCSRFFPSLHSAAAPSQSHTLLADWGRRTCSFTLNLNHRMGRKAVQCWDTEIGCAQPAESVYLIFSLWIYTLHPSHQAIPARDKPTPTAAVTVWKLTRGCVFHYATAYLIRVVAAVPMSLMHFLRASFPQLLGHLYLGWHTPSTLDLPLLVVLGPRWQSGWAARLQPRRTGFNSRPDHSGIFASVNRAGRSRWSTAFSRISRFPRPFIPALLHSHLISPSSALKTSGNSLDLHSGGSGFHSRSGHPDFGFRLFPEITPGECWDGMGP</sequence>